<dbReference type="SUPFAM" id="SSF52343">
    <property type="entry name" value="Ferredoxin reductase-like, C-terminal NADP-linked domain"/>
    <property type="match status" value="1"/>
</dbReference>
<dbReference type="SUPFAM" id="SSF50475">
    <property type="entry name" value="FMN-binding split barrel"/>
    <property type="match status" value="2"/>
</dbReference>
<feature type="domain" description="FAD-binding FR-type" evidence="2">
    <location>
        <begin position="374"/>
        <end position="519"/>
    </location>
</feature>
<gene>
    <name evidence="3" type="ORF">BGW38_002471</name>
</gene>
<dbReference type="EMBL" id="JAABOA010000187">
    <property type="protein sequence ID" value="KAF9585422.1"/>
    <property type="molecule type" value="Genomic_DNA"/>
</dbReference>
<dbReference type="OrthoDB" id="436496at2759"/>
<evidence type="ECO:0000313" key="3">
    <source>
        <dbReference type="EMBL" id="KAF9585422.1"/>
    </source>
</evidence>
<dbReference type="Gene3D" id="2.40.30.10">
    <property type="entry name" value="Translation factors"/>
    <property type="match status" value="1"/>
</dbReference>
<dbReference type="GO" id="GO:0016491">
    <property type="term" value="F:oxidoreductase activity"/>
    <property type="evidence" value="ECO:0007669"/>
    <property type="project" value="UniProtKB-KW"/>
</dbReference>
<evidence type="ECO:0000259" key="2">
    <source>
        <dbReference type="PROSITE" id="PS51384"/>
    </source>
</evidence>
<dbReference type="Gene3D" id="3.40.50.80">
    <property type="entry name" value="Nucleotide-binding domain of ferredoxin-NADP reductase (FNR) module"/>
    <property type="match status" value="1"/>
</dbReference>
<dbReference type="InterPro" id="IPR017938">
    <property type="entry name" value="Riboflavin_synthase-like_b-brl"/>
</dbReference>
<name>A0A9P6G1N4_9FUNG</name>
<dbReference type="Pfam" id="PF08030">
    <property type="entry name" value="NAD_binding_6"/>
    <property type="match status" value="1"/>
</dbReference>
<organism evidence="3 4">
    <name type="scientific">Lunasporangiospora selenospora</name>
    <dbReference type="NCBI Taxonomy" id="979761"/>
    <lineage>
        <taxon>Eukaryota</taxon>
        <taxon>Fungi</taxon>
        <taxon>Fungi incertae sedis</taxon>
        <taxon>Mucoromycota</taxon>
        <taxon>Mortierellomycotina</taxon>
        <taxon>Mortierellomycetes</taxon>
        <taxon>Mortierellales</taxon>
        <taxon>Mortierellaceae</taxon>
        <taxon>Lunasporangiospora</taxon>
    </lineage>
</organism>
<evidence type="ECO:0000313" key="4">
    <source>
        <dbReference type="Proteomes" id="UP000780801"/>
    </source>
</evidence>
<dbReference type="AlphaFoldDB" id="A0A9P6G1N4"/>
<sequence>MATIVFQLQEPSPPLHDRWHSGERAVQDLLHVRQAVEQGSRFFRPSLTTQMQDFVPGLRYMFLGTLDEKGRPWVSMLAGPLGFMHSPNSKTLEIKTTLDSRRHSQGLPDPILHNLLAGEVSTSGKRNWGGVALDFSNRRRNKMNGVIYEKDLVQVDPRSGEFHVRLTVEQTIGNCPKYITIRELEDTPLPGVGTIEDVKSEDIQTHSGEFSGLTAPEKAVIQQADSFFIASRFIDDTLLDQTSGMDCNHRGGNPGFVRINDGKTLVLPDYSGNRFFNTLGNVFNDPRIGLLFIDFNTGDTLHLTGRAQIFVGMDAQAVYPHAQRAVQVVLDGSILRKSSIPFKLRTSQLSPYNPIVPLYQDRIQGDQLHESQRMGPNLATLTNIQRHTDDIATFQFKLARPIRFTPGQYAVLDFSQYNQIGYQHMAPDDPQSLNDDYIRTWTISSAPNWGLSTIVAKDSHQPHSKQQGSEWTETSVFTMTIKKKHGGVISTLLHQLKVDQGVEGFSVPLVSTGGSFVLPDPIVLNDEKQDQATATLPSKLLFISGGIGSTPFISMLRGIQEMRTKSSLSSSWASYDIQWILSAPDFSNALLSDLPTLLEDQSHSSEQPSKLKVHAFLTREKEDSFEALVKRQQGQRSITLHSGRFSESHLKELVSDIQERHVFVCGPDSFMDATKVYLEKLGVVSSRIITEEFTF</sequence>
<dbReference type="InterPro" id="IPR012349">
    <property type="entry name" value="Split_barrel_FMN-bd"/>
</dbReference>
<dbReference type="SUPFAM" id="SSF63380">
    <property type="entry name" value="Riboflavin synthase domain-like"/>
    <property type="match status" value="1"/>
</dbReference>
<reference evidence="3" key="1">
    <citation type="journal article" date="2020" name="Fungal Divers.">
        <title>Resolving the Mortierellaceae phylogeny through synthesis of multi-gene phylogenetics and phylogenomics.</title>
        <authorList>
            <person name="Vandepol N."/>
            <person name="Liber J."/>
            <person name="Desiro A."/>
            <person name="Na H."/>
            <person name="Kennedy M."/>
            <person name="Barry K."/>
            <person name="Grigoriev I.V."/>
            <person name="Miller A.N."/>
            <person name="O'Donnell K."/>
            <person name="Stajich J.E."/>
            <person name="Bonito G."/>
        </authorList>
    </citation>
    <scope>NUCLEOTIDE SEQUENCE</scope>
    <source>
        <strain evidence="3">KOD1015</strain>
    </source>
</reference>
<dbReference type="InterPro" id="IPR017927">
    <property type="entry name" value="FAD-bd_FR_type"/>
</dbReference>
<dbReference type="PANTHER" id="PTHR42815">
    <property type="entry name" value="FAD-BINDING, PUTATIVE (AFU_ORTHOLOGUE AFUA_6G07600)-RELATED"/>
    <property type="match status" value="1"/>
</dbReference>
<evidence type="ECO:0000256" key="1">
    <source>
        <dbReference type="ARBA" id="ARBA00023002"/>
    </source>
</evidence>
<protein>
    <recommendedName>
        <fullName evidence="2">FAD-binding FR-type domain-containing protein</fullName>
    </recommendedName>
</protein>
<proteinExistence type="predicted"/>
<dbReference type="Proteomes" id="UP000780801">
    <property type="component" value="Unassembled WGS sequence"/>
</dbReference>
<keyword evidence="4" id="KW-1185">Reference proteome</keyword>
<dbReference type="PANTHER" id="PTHR42815:SF2">
    <property type="entry name" value="FAD-BINDING, PUTATIVE (AFU_ORTHOLOGUE AFUA_6G07600)-RELATED"/>
    <property type="match status" value="1"/>
</dbReference>
<dbReference type="InterPro" id="IPR013121">
    <property type="entry name" value="Fe_red_NAD-bd_6"/>
</dbReference>
<dbReference type="InterPro" id="IPR039261">
    <property type="entry name" value="FNR_nucleotide-bd"/>
</dbReference>
<dbReference type="Gene3D" id="2.30.110.10">
    <property type="entry name" value="Electron Transport, Fmn-binding Protein, Chain A"/>
    <property type="match status" value="1"/>
</dbReference>
<comment type="caution">
    <text evidence="3">The sequence shown here is derived from an EMBL/GenBank/DDBJ whole genome shotgun (WGS) entry which is preliminary data.</text>
</comment>
<dbReference type="PROSITE" id="PS51384">
    <property type="entry name" value="FAD_FR"/>
    <property type="match status" value="1"/>
</dbReference>
<accession>A0A9P6G1N4</accession>
<keyword evidence="1" id="KW-0560">Oxidoreductase</keyword>